<dbReference type="Proteomes" id="UP000580856">
    <property type="component" value="Unassembled WGS sequence"/>
</dbReference>
<accession>A0A846QIF2</accession>
<dbReference type="InterPro" id="IPR001173">
    <property type="entry name" value="Glyco_trans_2-like"/>
</dbReference>
<evidence type="ECO:0000259" key="4">
    <source>
        <dbReference type="Pfam" id="PF00535"/>
    </source>
</evidence>
<evidence type="ECO:0000313" key="5">
    <source>
        <dbReference type="EMBL" id="NJB67951.1"/>
    </source>
</evidence>
<comment type="caution">
    <text evidence="5">The sequence shown here is derived from an EMBL/GenBank/DDBJ whole genome shotgun (WGS) entry which is preliminary data.</text>
</comment>
<dbReference type="AlphaFoldDB" id="A0A846QIF2"/>
<evidence type="ECO:0000256" key="3">
    <source>
        <dbReference type="ARBA" id="ARBA00022679"/>
    </source>
</evidence>
<evidence type="ECO:0000256" key="2">
    <source>
        <dbReference type="ARBA" id="ARBA00022676"/>
    </source>
</evidence>
<gene>
    <name evidence="5" type="ORF">GGQ74_001624</name>
</gene>
<proteinExistence type="inferred from homology"/>
<dbReference type="Pfam" id="PF00535">
    <property type="entry name" value="Glycos_transf_2"/>
    <property type="match status" value="1"/>
</dbReference>
<dbReference type="RefSeq" id="WP_167941059.1">
    <property type="nucleotide sequence ID" value="NZ_JAATJA010000002.1"/>
</dbReference>
<keyword evidence="6" id="KW-1185">Reference proteome</keyword>
<dbReference type="SUPFAM" id="SSF53448">
    <property type="entry name" value="Nucleotide-diphospho-sugar transferases"/>
    <property type="match status" value="1"/>
</dbReference>
<dbReference type="PANTHER" id="PTHR43179">
    <property type="entry name" value="RHAMNOSYLTRANSFERASE WBBL"/>
    <property type="match status" value="1"/>
</dbReference>
<dbReference type="GO" id="GO:0016757">
    <property type="term" value="F:glycosyltransferase activity"/>
    <property type="evidence" value="ECO:0007669"/>
    <property type="project" value="UniProtKB-KW"/>
</dbReference>
<keyword evidence="3 5" id="KW-0808">Transferase</keyword>
<reference evidence="5 6" key="1">
    <citation type="submission" date="2020-03" db="EMBL/GenBank/DDBJ databases">
        <title>Genomic Encyclopedia of Type Strains, Phase IV (KMG-IV): sequencing the most valuable type-strain genomes for metagenomic binning, comparative biology and taxonomic classification.</title>
        <authorList>
            <person name="Goeker M."/>
        </authorList>
    </citation>
    <scope>NUCLEOTIDE SEQUENCE [LARGE SCALE GENOMIC DNA]</scope>
    <source>
        <strain evidence="5 6">DSM 24233</strain>
    </source>
</reference>
<organism evidence="5 6">
    <name type="scientific">Desulfobaculum xiamenense</name>
    <dbReference type="NCBI Taxonomy" id="995050"/>
    <lineage>
        <taxon>Bacteria</taxon>
        <taxon>Pseudomonadati</taxon>
        <taxon>Thermodesulfobacteriota</taxon>
        <taxon>Desulfovibrionia</taxon>
        <taxon>Desulfovibrionales</taxon>
        <taxon>Desulfovibrionaceae</taxon>
        <taxon>Desulfobaculum</taxon>
    </lineage>
</organism>
<evidence type="ECO:0000256" key="1">
    <source>
        <dbReference type="ARBA" id="ARBA00006739"/>
    </source>
</evidence>
<keyword evidence="2" id="KW-0328">Glycosyltransferase</keyword>
<name>A0A846QIF2_9BACT</name>
<feature type="domain" description="Glycosyltransferase 2-like" evidence="4">
    <location>
        <begin position="135"/>
        <end position="318"/>
    </location>
</feature>
<dbReference type="PANTHER" id="PTHR43179:SF12">
    <property type="entry name" value="GALACTOFURANOSYLTRANSFERASE GLFT2"/>
    <property type="match status" value="1"/>
</dbReference>
<dbReference type="InterPro" id="IPR029044">
    <property type="entry name" value="Nucleotide-diphossugar_trans"/>
</dbReference>
<dbReference type="Gene3D" id="3.90.550.10">
    <property type="entry name" value="Spore Coat Polysaccharide Biosynthesis Protein SpsA, Chain A"/>
    <property type="match status" value="1"/>
</dbReference>
<sequence length="410" mass="45334">MPHSNRDSLANLAEHYRRRGDHEKSRYYAERLREEEAADGDSGSFQASMAAAECAARLYGEERFDEIPERCAHERSPAMLAPLCGALLRLGRFDEAVSFLSALPETPDVLLRRRSAQLLPAIAEAAAKATGRVHVLLLAHNREEYVRRALEQLAATGYGDYAVYMADNGSTDGTWEAMRAGVKCFPVDVPVSMERLPTNIGRPAGHNWLLSRFSHAEADYIAIADDDLVEIAPSWLSDMIGTMSLFPRAAAVGGLALNPGLPRVVHGGIRRVTAFGPDRLEITNECEEADRGQFAVVDLVDHVIGCLHLYRREALEAVGPFDLRFSPCQLVDIEHHLRARVHGYDIVFNGFIEFRHLRGMGRAAGTDRAGAGNSLGNVVKLLYKFDQGAVRSFLKAEEARYADWLHGGER</sequence>
<comment type="similarity">
    <text evidence="1">Belongs to the glycosyltransferase 2 family.</text>
</comment>
<protein>
    <submittedName>
        <fullName evidence="5">GT2 family glycosyltransferase</fullName>
    </submittedName>
</protein>
<dbReference type="EMBL" id="JAATJA010000002">
    <property type="protein sequence ID" value="NJB67951.1"/>
    <property type="molecule type" value="Genomic_DNA"/>
</dbReference>
<evidence type="ECO:0000313" key="6">
    <source>
        <dbReference type="Proteomes" id="UP000580856"/>
    </source>
</evidence>